<dbReference type="Pfam" id="PF01261">
    <property type="entry name" value="AP_endonuc_2"/>
    <property type="match status" value="1"/>
</dbReference>
<name>A0ABU6PP89_9BACL</name>
<feature type="domain" description="Xylose isomerase-like TIM barrel" evidence="1">
    <location>
        <begin position="19"/>
        <end position="278"/>
    </location>
</feature>
<dbReference type="InterPro" id="IPR036237">
    <property type="entry name" value="Xyl_isomerase-like_sf"/>
</dbReference>
<gene>
    <name evidence="2" type="ORF">P9847_05165</name>
</gene>
<dbReference type="GO" id="GO:0016853">
    <property type="term" value="F:isomerase activity"/>
    <property type="evidence" value="ECO:0007669"/>
    <property type="project" value="UniProtKB-KW"/>
</dbReference>
<organism evidence="2 3">
    <name type="scientific">Paenibacillus chibensis</name>
    <dbReference type="NCBI Taxonomy" id="59846"/>
    <lineage>
        <taxon>Bacteria</taxon>
        <taxon>Bacillati</taxon>
        <taxon>Bacillota</taxon>
        <taxon>Bacilli</taxon>
        <taxon>Bacillales</taxon>
        <taxon>Paenibacillaceae</taxon>
        <taxon>Paenibacillus</taxon>
    </lineage>
</organism>
<keyword evidence="3" id="KW-1185">Reference proteome</keyword>
<reference evidence="2 3" key="1">
    <citation type="submission" date="2023-03" db="EMBL/GenBank/DDBJ databases">
        <title>Bacillus Genome Sequencing.</title>
        <authorList>
            <person name="Dunlap C."/>
        </authorList>
    </citation>
    <scope>NUCLEOTIDE SEQUENCE [LARGE SCALE GENOMIC DNA]</scope>
    <source>
        <strain evidence="2 3">NRS-52</strain>
    </source>
</reference>
<dbReference type="InterPro" id="IPR013022">
    <property type="entry name" value="Xyl_isomerase-like_TIM-brl"/>
</dbReference>
<keyword evidence="2" id="KW-0413">Isomerase</keyword>
<protein>
    <submittedName>
        <fullName evidence="2">Sugar phosphate isomerase/epimerase</fullName>
    </submittedName>
</protein>
<evidence type="ECO:0000259" key="1">
    <source>
        <dbReference type="Pfam" id="PF01261"/>
    </source>
</evidence>
<proteinExistence type="predicted"/>
<dbReference type="Gene3D" id="3.20.20.150">
    <property type="entry name" value="Divalent-metal-dependent TIM barrel enzymes"/>
    <property type="match status" value="1"/>
</dbReference>
<accession>A0ABU6PP89</accession>
<evidence type="ECO:0000313" key="2">
    <source>
        <dbReference type="EMBL" id="MED5016694.1"/>
    </source>
</evidence>
<comment type="caution">
    <text evidence="2">The sequence shown here is derived from an EMBL/GenBank/DDBJ whole genome shotgun (WGS) entry which is preliminary data.</text>
</comment>
<evidence type="ECO:0000313" key="3">
    <source>
        <dbReference type="Proteomes" id="UP001343257"/>
    </source>
</evidence>
<dbReference type="SUPFAM" id="SSF51658">
    <property type="entry name" value="Xylose isomerase-like"/>
    <property type="match status" value="1"/>
</dbReference>
<dbReference type="RefSeq" id="WP_328275956.1">
    <property type="nucleotide sequence ID" value="NZ_JARTLD010000011.1"/>
</dbReference>
<dbReference type="InterPro" id="IPR050312">
    <property type="entry name" value="IolE/XylAMocC-like"/>
</dbReference>
<dbReference type="PANTHER" id="PTHR12110">
    <property type="entry name" value="HYDROXYPYRUVATE ISOMERASE"/>
    <property type="match status" value="1"/>
</dbReference>
<dbReference type="Proteomes" id="UP001343257">
    <property type="component" value="Unassembled WGS sequence"/>
</dbReference>
<dbReference type="EMBL" id="JARTLD010000011">
    <property type="protein sequence ID" value="MED5016694.1"/>
    <property type="molecule type" value="Genomic_DNA"/>
</dbReference>
<dbReference type="PANTHER" id="PTHR12110:SF41">
    <property type="entry name" value="INOSOSE DEHYDRATASE"/>
    <property type="match status" value="1"/>
</dbReference>
<sequence length="282" mass="31724">MKLSVFTVVTPDLNPEELVKAAREAGLDGVEWRFKEVPAEAAGEQTSFWGNNLCSIDPSLSDAEMLKYKEITEGGGLEIVSITPYLNDLNLDATEHVFHTARLLGAQMIRIGVAPYDGSKPYPELYEATARYIKEAERMAKQYGVKGVIETHHRTISPSASLAHRLVSACDPDHIGVLFDPGNMVHEGYEHFRMGIELLGPYLAHVHIKNARWVQDGRREDGTANWRSEWAPMREGIVNFESLLQDLKSVGYDGYLGIEDFSEQYDSKELLKQFGQFMREGM</sequence>